<proteinExistence type="inferred from homology"/>
<evidence type="ECO:0000256" key="4">
    <source>
        <dbReference type="ARBA" id="ARBA00023180"/>
    </source>
</evidence>
<feature type="region of interest" description="Disordered" evidence="6">
    <location>
        <begin position="382"/>
        <end position="418"/>
    </location>
</feature>
<dbReference type="GeneID" id="20351782"/>
<dbReference type="InterPro" id="IPR017853">
    <property type="entry name" value="GH"/>
</dbReference>
<dbReference type="VEuPathDB" id="FungiDB:GGTG_11324"/>
<organism evidence="7">
    <name type="scientific">Gaeumannomyces tritici (strain R3-111a-1)</name>
    <name type="common">Wheat and barley take-all root rot fungus</name>
    <name type="synonym">Gaeumannomyces graminis var. tritici</name>
    <dbReference type="NCBI Taxonomy" id="644352"/>
    <lineage>
        <taxon>Eukaryota</taxon>
        <taxon>Fungi</taxon>
        <taxon>Dikarya</taxon>
        <taxon>Ascomycota</taxon>
        <taxon>Pezizomycotina</taxon>
        <taxon>Sordariomycetes</taxon>
        <taxon>Sordariomycetidae</taxon>
        <taxon>Magnaporthales</taxon>
        <taxon>Magnaporthaceae</taxon>
        <taxon>Gaeumannomyces</taxon>
    </lineage>
</organism>
<dbReference type="HOGENOM" id="CLU_021855_0_0_1"/>
<evidence type="ECO:0000256" key="3">
    <source>
        <dbReference type="ARBA" id="ARBA00022729"/>
    </source>
</evidence>
<reference evidence="7" key="3">
    <citation type="submission" date="2010-09" db="EMBL/GenBank/DDBJ databases">
        <title>Annotation of Gaeumannomyces graminis var. tritici R3-111a-1.</title>
        <authorList>
            <consortium name="The Broad Institute Genome Sequencing Platform"/>
            <person name="Ma L.-J."/>
            <person name="Dead R."/>
            <person name="Young S.K."/>
            <person name="Zeng Q."/>
            <person name="Gargeya S."/>
            <person name="Fitzgerald M."/>
            <person name="Haas B."/>
            <person name="Abouelleil A."/>
            <person name="Alvarado L."/>
            <person name="Arachchi H.M."/>
            <person name="Berlin A."/>
            <person name="Brown A."/>
            <person name="Chapman S.B."/>
            <person name="Chen Z."/>
            <person name="Dunbar C."/>
            <person name="Freedman E."/>
            <person name="Gearin G."/>
            <person name="Gellesch M."/>
            <person name="Goldberg J."/>
            <person name="Griggs A."/>
            <person name="Gujja S."/>
            <person name="Heiman D."/>
            <person name="Howarth C."/>
            <person name="Larson L."/>
            <person name="Lui A."/>
            <person name="MacDonald P.J.P."/>
            <person name="Mehta T."/>
            <person name="Montmayeur A."/>
            <person name="Murphy C."/>
            <person name="Neiman D."/>
            <person name="Pearson M."/>
            <person name="Priest M."/>
            <person name="Roberts A."/>
            <person name="Saif S."/>
            <person name="Shea T."/>
            <person name="Shenoy N."/>
            <person name="Sisk P."/>
            <person name="Stolte C."/>
            <person name="Sykes S."/>
            <person name="Yandava C."/>
            <person name="Wortman J."/>
            <person name="Nusbaum C."/>
            <person name="Birren B."/>
        </authorList>
    </citation>
    <scope>NUCLEOTIDE SEQUENCE</scope>
    <source>
        <strain evidence="7">R3-111a-1</strain>
    </source>
</reference>
<reference evidence="7" key="2">
    <citation type="submission" date="2010-07" db="EMBL/GenBank/DDBJ databases">
        <authorList>
            <consortium name="The Broad Institute Genome Sequencing Platform"/>
            <consortium name="Broad Institute Genome Sequencing Center for Infectious Disease"/>
            <person name="Ma L.-J."/>
            <person name="Dead R."/>
            <person name="Young S."/>
            <person name="Zeng Q."/>
            <person name="Koehrsen M."/>
            <person name="Alvarado L."/>
            <person name="Berlin A."/>
            <person name="Chapman S.B."/>
            <person name="Chen Z."/>
            <person name="Freedman E."/>
            <person name="Gellesch M."/>
            <person name="Goldberg J."/>
            <person name="Griggs A."/>
            <person name="Gujja S."/>
            <person name="Heilman E.R."/>
            <person name="Heiman D."/>
            <person name="Hepburn T."/>
            <person name="Howarth C."/>
            <person name="Jen D."/>
            <person name="Larson L."/>
            <person name="Mehta T."/>
            <person name="Neiman D."/>
            <person name="Pearson M."/>
            <person name="Roberts A."/>
            <person name="Saif S."/>
            <person name="Shea T."/>
            <person name="Shenoy N."/>
            <person name="Sisk P."/>
            <person name="Stolte C."/>
            <person name="Sykes S."/>
            <person name="Walk T."/>
            <person name="White J."/>
            <person name="Yandava C."/>
            <person name="Haas B."/>
            <person name="Nusbaum C."/>
            <person name="Birren B."/>
        </authorList>
    </citation>
    <scope>NUCLEOTIDE SEQUENCE</scope>
    <source>
        <strain evidence="7">R3-111a-1</strain>
    </source>
</reference>
<dbReference type="AlphaFoldDB" id="J3PCV5"/>
<evidence type="ECO:0000256" key="1">
    <source>
        <dbReference type="ARBA" id="ARBA00004609"/>
    </source>
</evidence>
<accession>J3PCV5</accession>
<keyword evidence="5" id="KW-0808">Transferase</keyword>
<gene>
    <name evidence="8" type="primary">20351782</name>
    <name evidence="7" type="ORF">GGTG_11324</name>
</gene>
<keyword evidence="5" id="KW-0336">GPI-anchor</keyword>
<dbReference type="EC" id="2.4.1.-" evidence="5"/>
<reference evidence="9" key="1">
    <citation type="submission" date="2010-07" db="EMBL/GenBank/DDBJ databases">
        <title>The genome sequence of Gaeumannomyces graminis var. tritici strain R3-111a-1.</title>
        <authorList>
            <consortium name="The Broad Institute Genome Sequencing Platform"/>
            <person name="Ma L.-J."/>
            <person name="Dead R."/>
            <person name="Young S."/>
            <person name="Zeng Q."/>
            <person name="Koehrsen M."/>
            <person name="Alvarado L."/>
            <person name="Berlin A."/>
            <person name="Chapman S.B."/>
            <person name="Chen Z."/>
            <person name="Freedman E."/>
            <person name="Gellesch M."/>
            <person name="Goldberg J."/>
            <person name="Griggs A."/>
            <person name="Gujja S."/>
            <person name="Heilman E.R."/>
            <person name="Heiman D."/>
            <person name="Hepburn T."/>
            <person name="Howarth C."/>
            <person name="Jen D."/>
            <person name="Larson L."/>
            <person name="Mehta T."/>
            <person name="Neiman D."/>
            <person name="Pearson M."/>
            <person name="Roberts A."/>
            <person name="Saif S."/>
            <person name="Shea T."/>
            <person name="Shenoy N."/>
            <person name="Sisk P."/>
            <person name="Stolte C."/>
            <person name="Sykes S."/>
            <person name="Walk T."/>
            <person name="White J."/>
            <person name="Yandava C."/>
            <person name="Haas B."/>
            <person name="Nusbaum C."/>
            <person name="Birren B."/>
        </authorList>
    </citation>
    <scope>NUCLEOTIDE SEQUENCE [LARGE SCALE GENOMIC DNA]</scope>
    <source>
        <strain evidence="9">R3-111a-1</strain>
    </source>
</reference>
<evidence type="ECO:0000313" key="8">
    <source>
        <dbReference type="EnsemblFungi" id="EJT72076"/>
    </source>
</evidence>
<evidence type="ECO:0000256" key="2">
    <source>
        <dbReference type="ARBA" id="ARBA00007528"/>
    </source>
</evidence>
<name>J3PCV5_GAET3</name>
<feature type="chain" id="PRO_5015019901" description="1,3-beta-glucanosyltransferase" evidence="5">
    <location>
        <begin position="19"/>
        <end position="438"/>
    </location>
</feature>
<dbReference type="OrthoDB" id="421038at2759"/>
<evidence type="ECO:0000256" key="5">
    <source>
        <dbReference type="RuleBase" id="RU361209"/>
    </source>
</evidence>
<keyword evidence="9" id="KW-1185">Reference proteome</keyword>
<dbReference type="Gene3D" id="3.20.20.80">
    <property type="entry name" value="Glycosidases"/>
    <property type="match status" value="1"/>
</dbReference>
<feature type="signal peptide" evidence="5">
    <location>
        <begin position="1"/>
        <end position="18"/>
    </location>
</feature>
<dbReference type="eggNOG" id="ENOG502SHAA">
    <property type="taxonomic scope" value="Eukaryota"/>
</dbReference>
<evidence type="ECO:0000313" key="9">
    <source>
        <dbReference type="Proteomes" id="UP000006039"/>
    </source>
</evidence>
<dbReference type="PANTHER" id="PTHR31468:SF8">
    <property type="entry name" value="1,3-BETA-GLUCANOSYLTRANSFERASE GAS2"/>
    <property type="match status" value="1"/>
</dbReference>
<comment type="function">
    <text evidence="5">Splits internally a 1,3-beta-glucan molecule and transfers the newly generated reducing end (the donor) to the non-reducing end of another 1,3-beta-glucan molecule (the acceptor) forming a 1,3-beta linkage, resulting in the elongation of 1,3-beta-glucan chains in the cell wall.</text>
</comment>
<dbReference type="Proteomes" id="UP000006039">
    <property type="component" value="Unassembled WGS sequence"/>
</dbReference>
<keyword evidence="4" id="KW-0325">Glycoprotein</keyword>
<dbReference type="GO" id="GO:0042124">
    <property type="term" value="F:1,3-beta-glucanosyltransferase activity"/>
    <property type="evidence" value="ECO:0007669"/>
    <property type="project" value="TreeGrafter"/>
</dbReference>
<keyword evidence="5" id="KW-0449">Lipoprotein</keyword>
<evidence type="ECO:0000313" key="7">
    <source>
        <dbReference type="EMBL" id="EJT72076.1"/>
    </source>
</evidence>
<keyword evidence="5" id="KW-0472">Membrane</keyword>
<dbReference type="GO" id="GO:0071970">
    <property type="term" value="P:fungal-type cell wall (1-&gt;3)-beta-D-glucan biosynthetic process"/>
    <property type="evidence" value="ECO:0007669"/>
    <property type="project" value="TreeGrafter"/>
</dbReference>
<dbReference type="GO" id="GO:0098552">
    <property type="term" value="C:side of membrane"/>
    <property type="evidence" value="ECO:0007669"/>
    <property type="project" value="UniProtKB-KW"/>
</dbReference>
<dbReference type="GO" id="GO:0005886">
    <property type="term" value="C:plasma membrane"/>
    <property type="evidence" value="ECO:0007669"/>
    <property type="project" value="UniProtKB-SubCell"/>
</dbReference>
<dbReference type="GO" id="GO:0031505">
    <property type="term" value="P:fungal-type cell wall organization"/>
    <property type="evidence" value="ECO:0007669"/>
    <property type="project" value="TreeGrafter"/>
</dbReference>
<evidence type="ECO:0000256" key="6">
    <source>
        <dbReference type="SAM" id="MobiDB-lite"/>
    </source>
</evidence>
<keyword evidence="3 5" id="KW-0732">Signal</keyword>
<dbReference type="SUPFAM" id="SSF51445">
    <property type="entry name" value="(Trans)glycosidases"/>
    <property type="match status" value="1"/>
</dbReference>
<dbReference type="RefSeq" id="XP_009227473.1">
    <property type="nucleotide sequence ID" value="XM_009229209.1"/>
</dbReference>
<dbReference type="STRING" id="644352.J3PCV5"/>
<comment type="similarity">
    <text evidence="2 5">Belongs to the glycosyl hydrolase 72 family.</text>
</comment>
<dbReference type="EnsemblFungi" id="EJT72076">
    <property type="protein sequence ID" value="EJT72076"/>
    <property type="gene ID" value="GGTG_11324"/>
</dbReference>
<protein>
    <recommendedName>
        <fullName evidence="5">1,3-beta-glucanosyltransferase</fullName>
        <ecNumber evidence="5">2.4.1.-</ecNumber>
    </recommendedName>
</protein>
<dbReference type="Pfam" id="PF03198">
    <property type="entry name" value="Glyco_hydro_72"/>
    <property type="match status" value="1"/>
</dbReference>
<reference evidence="8" key="5">
    <citation type="submission" date="2018-04" db="UniProtKB">
        <authorList>
            <consortium name="EnsemblFungi"/>
        </authorList>
    </citation>
    <scope>IDENTIFICATION</scope>
    <source>
        <strain evidence="8">R3-111a-1</strain>
    </source>
</reference>
<dbReference type="PANTHER" id="PTHR31468">
    <property type="entry name" value="1,3-BETA-GLUCANOSYLTRANSFERASE GAS1"/>
    <property type="match status" value="1"/>
</dbReference>
<dbReference type="EMBL" id="GL385400">
    <property type="protein sequence ID" value="EJT72076.1"/>
    <property type="molecule type" value="Genomic_DNA"/>
</dbReference>
<sequence length="438" mass="47083">MWLSRLVVFLVGSATAHALPTVTAYGNKFFTSEGKQFFMRGKHAPPIQLLTEGDPLADPEQCRLDAQLMQTLGANVIRVYHVDAAADHRGCMDAFAAAGIYTLIDLDTFSTYLLTAAGPAWTTAQHRSYAAVLDAFAGFDNALGFFVGNEVISTTAHSPAAPYIKAAARDMKAYRDSKGYRKFPIGYSAADIAELRPMLQDYLTCGGDPALTVDFFALNSYSWCDPSNYNRSGYDALQAQAANFPVPVFFSETGCNVPGPRLFDDQQAIFGPEMARDWSGSLVYEWIEERNHYGLVSYGPPAAPDVPPATNVWDGFTRRGTPTPIQPDFANLKAQWGRIPPPTAAVARADYSPSPSTRPCPAATPGGWLVDGNAPLPALAEAPGGPLLPRPDHPRRPGHCCPDPGTARDHGGAAPPPGEFTGMTAALATLMLLFVLWG</sequence>
<dbReference type="InterPro" id="IPR004886">
    <property type="entry name" value="Glucanosyltransferase"/>
</dbReference>
<comment type="subcellular location">
    <subcellularLocation>
        <location evidence="1 5">Cell membrane</location>
        <topology evidence="1 5">Lipid-anchor</topology>
        <topology evidence="1 5">GPI-anchor</topology>
    </subcellularLocation>
</comment>
<reference evidence="8" key="4">
    <citation type="journal article" date="2015" name="G3 (Bethesda)">
        <title>Genome sequences of three phytopathogenic species of the Magnaporthaceae family of fungi.</title>
        <authorList>
            <person name="Okagaki L.H."/>
            <person name="Nunes C.C."/>
            <person name="Sailsbery J."/>
            <person name="Clay B."/>
            <person name="Brown D."/>
            <person name="John T."/>
            <person name="Oh Y."/>
            <person name="Young N."/>
            <person name="Fitzgerald M."/>
            <person name="Haas B.J."/>
            <person name="Zeng Q."/>
            <person name="Young S."/>
            <person name="Adiconis X."/>
            <person name="Fan L."/>
            <person name="Levin J.Z."/>
            <person name="Mitchell T.K."/>
            <person name="Okubara P.A."/>
            <person name="Farman M.L."/>
            <person name="Kohn L.M."/>
            <person name="Birren B."/>
            <person name="Ma L.-J."/>
            <person name="Dean R.A."/>
        </authorList>
    </citation>
    <scope>NUCLEOTIDE SEQUENCE</scope>
    <source>
        <strain evidence="8">R3-111a-1</strain>
    </source>
</reference>